<dbReference type="EMBL" id="RJKN01000010">
    <property type="protein sequence ID" value="ROP26787.1"/>
    <property type="molecule type" value="Genomic_DNA"/>
</dbReference>
<evidence type="ECO:0000313" key="3">
    <source>
        <dbReference type="Proteomes" id="UP000276232"/>
    </source>
</evidence>
<evidence type="ECO:0000259" key="1">
    <source>
        <dbReference type="Pfam" id="PF07811"/>
    </source>
</evidence>
<accession>A0A3N1G990</accession>
<evidence type="ECO:0000313" key="2">
    <source>
        <dbReference type="EMBL" id="ROP26787.1"/>
    </source>
</evidence>
<keyword evidence="3" id="KW-1185">Reference proteome</keyword>
<organism evidence="2 3">
    <name type="scientific">Pseudokineococcus lusitanus</name>
    <dbReference type="NCBI Taxonomy" id="763993"/>
    <lineage>
        <taxon>Bacteria</taxon>
        <taxon>Bacillati</taxon>
        <taxon>Actinomycetota</taxon>
        <taxon>Actinomycetes</taxon>
        <taxon>Kineosporiales</taxon>
        <taxon>Kineosporiaceae</taxon>
        <taxon>Pseudokineococcus</taxon>
    </lineage>
</organism>
<protein>
    <recommendedName>
        <fullName evidence="1">TadE-like domain-containing protein</fullName>
    </recommendedName>
</protein>
<gene>
    <name evidence="2" type="ORF">EDC03_3257</name>
</gene>
<name>A0A3N1G990_9ACTN</name>
<dbReference type="Pfam" id="PF07811">
    <property type="entry name" value="TadE"/>
    <property type="match status" value="1"/>
</dbReference>
<dbReference type="InterPro" id="IPR012495">
    <property type="entry name" value="TadE-like_dom"/>
</dbReference>
<dbReference type="InParanoid" id="A0A3N1G990"/>
<reference evidence="2 3" key="1">
    <citation type="journal article" date="2015" name="Stand. Genomic Sci.">
        <title>Genomic Encyclopedia of Bacterial and Archaeal Type Strains, Phase III: the genomes of soil and plant-associated and newly described type strains.</title>
        <authorList>
            <person name="Whitman W.B."/>
            <person name="Woyke T."/>
            <person name="Klenk H.P."/>
            <person name="Zhou Y."/>
            <person name="Lilburn T.G."/>
            <person name="Beck B.J."/>
            <person name="De Vos P."/>
            <person name="Vandamme P."/>
            <person name="Eisen J.A."/>
            <person name="Garrity G."/>
            <person name="Hugenholtz P."/>
            <person name="Kyrpides N.C."/>
        </authorList>
    </citation>
    <scope>NUCLEOTIDE SEQUENCE [LARGE SCALE GENOMIC DNA]</scope>
    <source>
        <strain evidence="2 3">CECT 7306</strain>
    </source>
</reference>
<feature type="domain" description="TadE-like" evidence="1">
    <location>
        <begin position="3"/>
        <end position="34"/>
    </location>
</feature>
<sequence length="113" mass="11130">MAGLLTLLATGVLQLAVVLHVRATLVDCASEGARLGALADRSPADGAARTRELVTAALSPAYARDVTADVVRVGGRDVVEVVVRAPLPVAGLLGVGGAVEARGRGLAPVGGAG</sequence>
<proteinExistence type="predicted"/>
<comment type="caution">
    <text evidence="2">The sequence shown here is derived from an EMBL/GenBank/DDBJ whole genome shotgun (WGS) entry which is preliminary data.</text>
</comment>
<dbReference type="Proteomes" id="UP000276232">
    <property type="component" value="Unassembled WGS sequence"/>
</dbReference>
<dbReference type="AlphaFoldDB" id="A0A3N1G990"/>